<sequence length="364" mass="40715">MNQQVANKVNSVAVNAYKALGTVLLGLILLGFISYLSLQGFFLVSRSWVAPTILSPTDPEILQLNAQLAQQTSARDQVLSHRREVQDRLKDAERTVAAEEDFQQRFQAALRGERTSRKQALRRMASLLHTYQQARQEIEESNRAYSGLSRVRTEALYGARLLDQEAHLTTNHQLAQIAQSNLTLAEHAVDLETRQQELRREIQGIDAARAGRQGEAPAMTTEVLLLEREHTRSVLEHARTESLRNALQEDLRALDSAAERYEKLLSTIRAAPHLRALEGNLTVAFVPYDNLESAPPGTPLYACSAKLVWCHQVGVVGTVLEGEVAVKHPIRQHILRGVMVELHLQDRASAQEELLHLGRPPLLL</sequence>
<feature type="coiled-coil region" evidence="1">
    <location>
        <begin position="75"/>
        <end position="151"/>
    </location>
</feature>
<dbReference type="STRING" id="394096.DB31_5436"/>
<evidence type="ECO:0000313" key="4">
    <source>
        <dbReference type="Proteomes" id="UP000028725"/>
    </source>
</evidence>
<dbReference type="OrthoDB" id="5379512at2"/>
<keyword evidence="4" id="KW-1185">Reference proteome</keyword>
<keyword evidence="1" id="KW-0175">Coiled coil</keyword>
<dbReference type="PATRIC" id="fig|394096.3.peg.1915"/>
<evidence type="ECO:0000313" key="3">
    <source>
        <dbReference type="EMBL" id="KFE70394.1"/>
    </source>
</evidence>
<protein>
    <submittedName>
        <fullName evidence="3">Uncharacterized protein</fullName>
    </submittedName>
</protein>
<keyword evidence="2" id="KW-0472">Membrane</keyword>
<gene>
    <name evidence="3" type="ORF">DB31_5436</name>
</gene>
<name>A0A085WRT1_9BACT</name>
<dbReference type="Proteomes" id="UP000028725">
    <property type="component" value="Unassembled WGS sequence"/>
</dbReference>
<proteinExistence type="predicted"/>
<dbReference type="EMBL" id="JMCB01000003">
    <property type="protein sequence ID" value="KFE70394.1"/>
    <property type="molecule type" value="Genomic_DNA"/>
</dbReference>
<organism evidence="3 4">
    <name type="scientific">Hyalangium minutum</name>
    <dbReference type="NCBI Taxonomy" id="394096"/>
    <lineage>
        <taxon>Bacteria</taxon>
        <taxon>Pseudomonadati</taxon>
        <taxon>Myxococcota</taxon>
        <taxon>Myxococcia</taxon>
        <taxon>Myxococcales</taxon>
        <taxon>Cystobacterineae</taxon>
        <taxon>Archangiaceae</taxon>
        <taxon>Hyalangium</taxon>
    </lineage>
</organism>
<evidence type="ECO:0000256" key="1">
    <source>
        <dbReference type="SAM" id="Coils"/>
    </source>
</evidence>
<evidence type="ECO:0000256" key="2">
    <source>
        <dbReference type="SAM" id="Phobius"/>
    </source>
</evidence>
<keyword evidence="2" id="KW-1133">Transmembrane helix</keyword>
<accession>A0A085WRT1</accession>
<keyword evidence="2" id="KW-0812">Transmembrane</keyword>
<comment type="caution">
    <text evidence="3">The sequence shown here is derived from an EMBL/GenBank/DDBJ whole genome shotgun (WGS) entry which is preliminary data.</text>
</comment>
<feature type="transmembrane region" description="Helical" evidence="2">
    <location>
        <begin position="20"/>
        <end position="38"/>
    </location>
</feature>
<dbReference type="AlphaFoldDB" id="A0A085WRT1"/>
<reference evidence="3 4" key="1">
    <citation type="submission" date="2014-04" db="EMBL/GenBank/DDBJ databases">
        <title>Genome assembly of Hyalangium minutum DSM 14724.</title>
        <authorList>
            <person name="Sharma G."/>
            <person name="Subramanian S."/>
        </authorList>
    </citation>
    <scope>NUCLEOTIDE SEQUENCE [LARGE SCALE GENOMIC DNA]</scope>
    <source>
        <strain evidence="3 4">DSM 14724</strain>
    </source>
</reference>
<dbReference type="RefSeq" id="WP_044185427.1">
    <property type="nucleotide sequence ID" value="NZ_JMCB01000003.1"/>
</dbReference>